<accession>A0A9D2TQN0</accession>
<sequence length="231" mass="24880">MGVMNRLTRVSRAFRTNDANVRLQAALAAGTDPSPQDVPALLAQCSVDPDFFVRDMLTWALSRHPAETIVPLLLTELRSDVPQARSQAMHTCSKIAAAHPEQAPTIWSDLTDGPNDNLLTTLATSTDDEVARATWRTAVGVVPSQDAAGLAGLLSTQLGRGDRELRRSLSRAFLALGAAAQPVLEDLGRGDASASDLRRAAHARATLLLLRDPELSFDAAEYEVAHDDPRR</sequence>
<dbReference type="SUPFAM" id="SSF48371">
    <property type="entry name" value="ARM repeat"/>
    <property type="match status" value="1"/>
</dbReference>
<proteinExistence type="predicted"/>
<comment type="caution">
    <text evidence="1">The sequence shown here is derived from an EMBL/GenBank/DDBJ whole genome shotgun (WGS) entry which is preliminary data.</text>
</comment>
<dbReference type="AlphaFoldDB" id="A0A9D2TQN0"/>
<organism evidence="1 2">
    <name type="scientific">Candidatus Corynebacterium faecigallinarum</name>
    <dbReference type="NCBI Taxonomy" id="2838528"/>
    <lineage>
        <taxon>Bacteria</taxon>
        <taxon>Bacillati</taxon>
        <taxon>Actinomycetota</taxon>
        <taxon>Actinomycetes</taxon>
        <taxon>Mycobacteriales</taxon>
        <taxon>Corynebacteriaceae</taxon>
        <taxon>Corynebacterium</taxon>
    </lineage>
</organism>
<protein>
    <submittedName>
        <fullName evidence="1">HEAT repeat domain-containing protein</fullName>
    </submittedName>
</protein>
<dbReference type="InterPro" id="IPR011989">
    <property type="entry name" value="ARM-like"/>
</dbReference>
<dbReference type="Gene3D" id="1.25.10.10">
    <property type="entry name" value="Leucine-rich Repeat Variant"/>
    <property type="match status" value="1"/>
</dbReference>
<dbReference type="Proteomes" id="UP000823858">
    <property type="component" value="Unassembled WGS sequence"/>
</dbReference>
<evidence type="ECO:0000313" key="2">
    <source>
        <dbReference type="Proteomes" id="UP000823858"/>
    </source>
</evidence>
<name>A0A9D2TQN0_9CORY</name>
<reference evidence="1" key="2">
    <citation type="submission" date="2021-04" db="EMBL/GenBank/DDBJ databases">
        <authorList>
            <person name="Gilroy R."/>
        </authorList>
    </citation>
    <scope>NUCLEOTIDE SEQUENCE</scope>
    <source>
        <strain evidence="1">ChiHjej13B12-4958</strain>
    </source>
</reference>
<reference evidence="1" key="1">
    <citation type="journal article" date="2021" name="PeerJ">
        <title>Extensive microbial diversity within the chicken gut microbiome revealed by metagenomics and culture.</title>
        <authorList>
            <person name="Gilroy R."/>
            <person name="Ravi A."/>
            <person name="Getino M."/>
            <person name="Pursley I."/>
            <person name="Horton D.L."/>
            <person name="Alikhan N.F."/>
            <person name="Baker D."/>
            <person name="Gharbi K."/>
            <person name="Hall N."/>
            <person name="Watson M."/>
            <person name="Adriaenssens E.M."/>
            <person name="Foster-Nyarko E."/>
            <person name="Jarju S."/>
            <person name="Secka A."/>
            <person name="Antonio M."/>
            <person name="Oren A."/>
            <person name="Chaudhuri R.R."/>
            <person name="La Ragione R."/>
            <person name="Hildebrand F."/>
            <person name="Pallen M.J."/>
        </authorList>
    </citation>
    <scope>NUCLEOTIDE SEQUENCE</scope>
    <source>
        <strain evidence="1">ChiHjej13B12-4958</strain>
    </source>
</reference>
<evidence type="ECO:0000313" key="1">
    <source>
        <dbReference type="EMBL" id="HJC85590.1"/>
    </source>
</evidence>
<gene>
    <name evidence="1" type="ORF">H9751_08610</name>
</gene>
<dbReference type="EMBL" id="DWVP01000020">
    <property type="protein sequence ID" value="HJC85590.1"/>
    <property type="molecule type" value="Genomic_DNA"/>
</dbReference>
<dbReference type="InterPro" id="IPR016024">
    <property type="entry name" value="ARM-type_fold"/>
</dbReference>